<dbReference type="RefSeq" id="WP_047006049.1">
    <property type="nucleotide sequence ID" value="NZ_CP018097.1"/>
</dbReference>
<reference evidence="1 2" key="1">
    <citation type="submission" date="2015-04" db="EMBL/GenBank/DDBJ databases">
        <title>The draft genome sequence of Erythrobacr gangjinensis K7-2.</title>
        <authorList>
            <person name="Zhuang L."/>
            <person name="Liu Y."/>
            <person name="Shao Z."/>
        </authorList>
    </citation>
    <scope>NUCLEOTIDE SEQUENCE [LARGE SCALE GENOMIC DNA]</scope>
    <source>
        <strain evidence="1 2">K7-2</strain>
    </source>
</reference>
<dbReference type="Proteomes" id="UP000053070">
    <property type="component" value="Unassembled WGS sequence"/>
</dbReference>
<dbReference type="STRING" id="502682.BMF35_a2289"/>
<dbReference type="PATRIC" id="fig|502682.8.peg.883"/>
<dbReference type="Pfam" id="PF10067">
    <property type="entry name" value="DUF2306"/>
    <property type="match status" value="1"/>
</dbReference>
<evidence type="ECO:0000313" key="2">
    <source>
        <dbReference type="Proteomes" id="UP000053070"/>
    </source>
</evidence>
<gene>
    <name evidence="1" type="ORF">AAW01_04325</name>
</gene>
<dbReference type="KEGG" id="egn:BMF35_a2289"/>
<dbReference type="AlphaFoldDB" id="A0A0G9MR76"/>
<evidence type="ECO:0000313" key="1">
    <source>
        <dbReference type="EMBL" id="KLE33200.1"/>
    </source>
</evidence>
<dbReference type="InterPro" id="IPR018750">
    <property type="entry name" value="DUF2306_membrane"/>
</dbReference>
<comment type="caution">
    <text evidence="1">The sequence shown here is derived from an EMBL/GenBank/DDBJ whole genome shotgun (WGS) entry which is preliminary data.</text>
</comment>
<proteinExistence type="predicted"/>
<protein>
    <submittedName>
        <fullName evidence="1">Uncharacterized protein</fullName>
    </submittedName>
</protein>
<dbReference type="EMBL" id="LBHC01000001">
    <property type="protein sequence ID" value="KLE33200.1"/>
    <property type="molecule type" value="Genomic_DNA"/>
</dbReference>
<dbReference type="OrthoDB" id="7581082at2"/>
<accession>A0A0G9MR76</accession>
<sequence>MFTDLSPLILIHFITACYAIVAGAAIFLMQKGTATHRAIGASYIVAMFVTVASVVPVEATVMPIMGTRFGFFHVFVVVGFVSLTFGIRAILKWRSTRDAEWLRAHQIHLAYSYAGLLMAGFSQMATNPRWLVVSPFETMTQFWIAFAAVNALIYAIAIFLIQTRLAKGDPMRWYRGGDAARS</sequence>
<organism evidence="1 2">
    <name type="scientific">Aurantiacibacter gangjinensis</name>
    <dbReference type="NCBI Taxonomy" id="502682"/>
    <lineage>
        <taxon>Bacteria</taxon>
        <taxon>Pseudomonadati</taxon>
        <taxon>Pseudomonadota</taxon>
        <taxon>Alphaproteobacteria</taxon>
        <taxon>Sphingomonadales</taxon>
        <taxon>Erythrobacteraceae</taxon>
        <taxon>Aurantiacibacter</taxon>
    </lineage>
</organism>
<name>A0A0G9MR76_9SPHN</name>
<keyword evidence="2" id="KW-1185">Reference proteome</keyword>